<dbReference type="InterPro" id="IPR013325">
    <property type="entry name" value="RNA_pol_sigma_r2"/>
</dbReference>
<keyword evidence="3" id="KW-0731">Sigma factor</keyword>
<dbReference type="GO" id="GO:0006352">
    <property type="term" value="P:DNA-templated transcription initiation"/>
    <property type="evidence" value="ECO:0007669"/>
    <property type="project" value="InterPro"/>
</dbReference>
<evidence type="ECO:0000256" key="1">
    <source>
        <dbReference type="ARBA" id="ARBA00010641"/>
    </source>
</evidence>
<dbReference type="InterPro" id="IPR036388">
    <property type="entry name" value="WH-like_DNA-bd_sf"/>
</dbReference>
<name>A0A3B0ULY9_9ZZZZ</name>
<evidence type="ECO:0000313" key="7">
    <source>
        <dbReference type="EMBL" id="VAW29253.1"/>
    </source>
</evidence>
<sequence length="183" mass="21551">MSNRFEDIWNNFHERLSVFVGKRIFDREMTDDCVQEIFIKIYTGLSSLRDNRKLESWIFQIARNTIVDQNRQIIKYATLPVNNQDRETEPDGNKNEEIAKSIVPFIKQLPSKYSNPLMQYEIEGLSQKEISEKENISLSGAKSRIQRGRLKLIKALNECCRFEIDKHGNVLDYCQKQNSRKKC</sequence>
<dbReference type="PANTHER" id="PTHR43133:SF62">
    <property type="entry name" value="RNA POLYMERASE SIGMA FACTOR SIGZ"/>
    <property type="match status" value="1"/>
</dbReference>
<dbReference type="InterPro" id="IPR014304">
    <property type="entry name" value="RNA_pol_sigma-Z"/>
</dbReference>
<dbReference type="NCBIfam" id="TIGR02959">
    <property type="entry name" value="SigZ"/>
    <property type="match status" value="1"/>
</dbReference>
<dbReference type="AlphaFoldDB" id="A0A3B0ULY9"/>
<accession>A0A3B0ULY9</accession>
<dbReference type="Pfam" id="PF08281">
    <property type="entry name" value="Sigma70_r4_2"/>
    <property type="match status" value="1"/>
</dbReference>
<dbReference type="InterPro" id="IPR039425">
    <property type="entry name" value="RNA_pol_sigma-70-like"/>
</dbReference>
<dbReference type="PANTHER" id="PTHR43133">
    <property type="entry name" value="RNA POLYMERASE ECF-TYPE SIGMA FACTO"/>
    <property type="match status" value="1"/>
</dbReference>
<dbReference type="SUPFAM" id="SSF88659">
    <property type="entry name" value="Sigma3 and sigma4 domains of RNA polymerase sigma factors"/>
    <property type="match status" value="1"/>
</dbReference>
<protein>
    <submittedName>
        <fullName evidence="7">RNA polymerase sigma factor SigZ</fullName>
    </submittedName>
</protein>
<dbReference type="InterPro" id="IPR014284">
    <property type="entry name" value="RNA_pol_sigma-70_dom"/>
</dbReference>
<dbReference type="EMBL" id="UOET01000342">
    <property type="protein sequence ID" value="VAW29253.1"/>
    <property type="molecule type" value="Genomic_DNA"/>
</dbReference>
<dbReference type="NCBIfam" id="TIGR02937">
    <property type="entry name" value="sigma70-ECF"/>
    <property type="match status" value="1"/>
</dbReference>
<evidence type="ECO:0000259" key="6">
    <source>
        <dbReference type="Pfam" id="PF08281"/>
    </source>
</evidence>
<evidence type="ECO:0000256" key="2">
    <source>
        <dbReference type="ARBA" id="ARBA00023015"/>
    </source>
</evidence>
<dbReference type="InterPro" id="IPR013324">
    <property type="entry name" value="RNA_pol_sigma_r3/r4-like"/>
</dbReference>
<evidence type="ECO:0000259" key="5">
    <source>
        <dbReference type="Pfam" id="PF04542"/>
    </source>
</evidence>
<gene>
    <name evidence="7" type="ORF">MNBD_BACTEROID07-882</name>
</gene>
<dbReference type="GO" id="GO:0016987">
    <property type="term" value="F:sigma factor activity"/>
    <property type="evidence" value="ECO:0007669"/>
    <property type="project" value="UniProtKB-KW"/>
</dbReference>
<dbReference type="InterPro" id="IPR013249">
    <property type="entry name" value="RNA_pol_sigma70_r4_t2"/>
</dbReference>
<dbReference type="Gene3D" id="1.10.1740.10">
    <property type="match status" value="1"/>
</dbReference>
<proteinExistence type="inferred from homology"/>
<dbReference type="Pfam" id="PF04542">
    <property type="entry name" value="Sigma70_r2"/>
    <property type="match status" value="1"/>
</dbReference>
<keyword evidence="4" id="KW-0804">Transcription</keyword>
<dbReference type="CDD" id="cd06171">
    <property type="entry name" value="Sigma70_r4"/>
    <property type="match status" value="1"/>
</dbReference>
<feature type="domain" description="RNA polymerase sigma-70 region 2" evidence="5">
    <location>
        <begin position="26"/>
        <end position="71"/>
    </location>
</feature>
<organism evidence="7">
    <name type="scientific">hydrothermal vent metagenome</name>
    <dbReference type="NCBI Taxonomy" id="652676"/>
    <lineage>
        <taxon>unclassified sequences</taxon>
        <taxon>metagenomes</taxon>
        <taxon>ecological metagenomes</taxon>
    </lineage>
</organism>
<dbReference type="InterPro" id="IPR007627">
    <property type="entry name" value="RNA_pol_sigma70_r2"/>
</dbReference>
<feature type="domain" description="RNA polymerase sigma factor 70 region 4 type 2" evidence="6">
    <location>
        <begin position="106"/>
        <end position="152"/>
    </location>
</feature>
<dbReference type="SUPFAM" id="SSF88946">
    <property type="entry name" value="Sigma2 domain of RNA polymerase sigma factors"/>
    <property type="match status" value="1"/>
</dbReference>
<keyword evidence="2" id="KW-0805">Transcription regulation</keyword>
<dbReference type="Gene3D" id="1.10.10.10">
    <property type="entry name" value="Winged helix-like DNA-binding domain superfamily/Winged helix DNA-binding domain"/>
    <property type="match status" value="1"/>
</dbReference>
<evidence type="ECO:0000256" key="3">
    <source>
        <dbReference type="ARBA" id="ARBA00023082"/>
    </source>
</evidence>
<dbReference type="GO" id="GO:0003677">
    <property type="term" value="F:DNA binding"/>
    <property type="evidence" value="ECO:0007669"/>
    <property type="project" value="InterPro"/>
</dbReference>
<comment type="similarity">
    <text evidence="1">Belongs to the sigma-70 factor family. ECF subfamily.</text>
</comment>
<reference evidence="7" key="1">
    <citation type="submission" date="2018-06" db="EMBL/GenBank/DDBJ databases">
        <authorList>
            <person name="Zhirakovskaya E."/>
        </authorList>
    </citation>
    <scope>NUCLEOTIDE SEQUENCE</scope>
</reference>
<evidence type="ECO:0000256" key="4">
    <source>
        <dbReference type="ARBA" id="ARBA00023163"/>
    </source>
</evidence>